<accession>A0A7E4ZW87</accession>
<dbReference type="SUPFAM" id="SSF81382">
    <property type="entry name" value="Skp1 dimerisation domain-like"/>
    <property type="match status" value="1"/>
</dbReference>
<evidence type="ECO:0000313" key="2">
    <source>
        <dbReference type="WBParaSite" id="Pan_g21346.t1"/>
    </source>
</evidence>
<dbReference type="PANTHER" id="PTHR11165">
    <property type="entry name" value="SKP1"/>
    <property type="match status" value="1"/>
</dbReference>
<reference evidence="1" key="1">
    <citation type="journal article" date="2013" name="Genetics">
        <title>The draft genome and transcriptome of Panagrellus redivivus are shaped by the harsh demands of a free-living lifestyle.</title>
        <authorList>
            <person name="Srinivasan J."/>
            <person name="Dillman A.R."/>
            <person name="Macchietto M.G."/>
            <person name="Heikkinen L."/>
            <person name="Lakso M."/>
            <person name="Fracchia K.M."/>
            <person name="Antoshechkin I."/>
            <person name="Mortazavi A."/>
            <person name="Wong G."/>
            <person name="Sternberg P.W."/>
        </authorList>
    </citation>
    <scope>NUCLEOTIDE SEQUENCE [LARGE SCALE GENOMIC DNA]</scope>
    <source>
        <strain evidence="1">MT8872</strain>
    </source>
</reference>
<protein>
    <submittedName>
        <fullName evidence="2">Skp1 domain-containing protein</fullName>
    </submittedName>
</protein>
<dbReference type="AlphaFoldDB" id="A0A7E4ZW87"/>
<evidence type="ECO:0000313" key="1">
    <source>
        <dbReference type="Proteomes" id="UP000492821"/>
    </source>
</evidence>
<dbReference type="WBParaSite" id="Pan_g21346.t1">
    <property type="protein sequence ID" value="Pan_g21346.t1"/>
    <property type="gene ID" value="Pan_g21346"/>
</dbReference>
<keyword evidence="1" id="KW-1185">Reference proteome</keyword>
<dbReference type="InterPro" id="IPR036296">
    <property type="entry name" value="SKP1-like_dim_sf"/>
</dbReference>
<name>A0A7E4ZW87_PANRE</name>
<reference evidence="2" key="2">
    <citation type="submission" date="2020-10" db="UniProtKB">
        <authorList>
            <consortium name="WormBaseParasite"/>
        </authorList>
    </citation>
    <scope>IDENTIFICATION</scope>
</reference>
<dbReference type="InterPro" id="IPR011333">
    <property type="entry name" value="SKP1/BTB/POZ_sf"/>
</dbReference>
<dbReference type="Gene3D" id="3.30.710.10">
    <property type="entry name" value="Potassium Channel Kv1.1, Chain A"/>
    <property type="match status" value="1"/>
</dbReference>
<organism evidence="1 2">
    <name type="scientific">Panagrellus redivivus</name>
    <name type="common">Microworm</name>
    <dbReference type="NCBI Taxonomy" id="6233"/>
    <lineage>
        <taxon>Eukaryota</taxon>
        <taxon>Metazoa</taxon>
        <taxon>Ecdysozoa</taxon>
        <taxon>Nematoda</taxon>
        <taxon>Chromadorea</taxon>
        <taxon>Rhabditida</taxon>
        <taxon>Tylenchina</taxon>
        <taxon>Panagrolaimomorpha</taxon>
        <taxon>Panagrolaimoidea</taxon>
        <taxon>Panagrolaimidae</taxon>
        <taxon>Panagrellus</taxon>
    </lineage>
</organism>
<proteinExistence type="predicted"/>
<sequence>MTTLLLETTDKKQVTVDNLIIRDSKVLTHAFEVSSKEDANDEAMPVNVSSAALDRIKTFTDFYKDAPVYVVPKDFLEHQREEKDSKVMKWLAGLDHDDFMELHEAVNFFNMPRLTDAMVICLLFHTQTGDIKEIRKTFGMRTNVTAEEEKAHKARFEKQV</sequence>
<dbReference type="Proteomes" id="UP000492821">
    <property type="component" value="Unassembled WGS sequence"/>
</dbReference>
<dbReference type="InterPro" id="IPR016897">
    <property type="entry name" value="SKP1"/>
</dbReference>
<dbReference type="GO" id="GO:0006511">
    <property type="term" value="P:ubiquitin-dependent protein catabolic process"/>
    <property type="evidence" value="ECO:0007669"/>
    <property type="project" value="InterPro"/>
</dbReference>